<dbReference type="WBParaSite" id="EN70_1031">
    <property type="protein sequence ID" value="EN70_1031"/>
    <property type="gene ID" value="EN70_1031"/>
</dbReference>
<evidence type="ECO:0000313" key="2">
    <source>
        <dbReference type="WBParaSite" id="EN70_1031"/>
    </source>
</evidence>
<reference evidence="1" key="1">
    <citation type="submission" date="2012-04" db="EMBL/GenBank/DDBJ databases">
        <title>The Genome Sequence of Loa loa.</title>
        <authorList>
            <consortium name="The Broad Institute Genome Sequencing Platform"/>
            <consortium name="Broad Institute Genome Sequencing Center for Infectious Disease"/>
            <person name="Nutman T.B."/>
            <person name="Fink D.L."/>
            <person name="Russ C."/>
            <person name="Young S."/>
            <person name="Zeng Q."/>
            <person name="Gargeya S."/>
            <person name="Alvarado L."/>
            <person name="Berlin A."/>
            <person name="Chapman S.B."/>
            <person name="Chen Z."/>
            <person name="Freedman E."/>
            <person name="Gellesch M."/>
            <person name="Goldberg J."/>
            <person name="Griggs A."/>
            <person name="Gujja S."/>
            <person name="Heilman E.R."/>
            <person name="Heiman D."/>
            <person name="Howarth C."/>
            <person name="Mehta T."/>
            <person name="Neiman D."/>
            <person name="Pearson M."/>
            <person name="Roberts A."/>
            <person name="Saif S."/>
            <person name="Shea T."/>
            <person name="Shenoy N."/>
            <person name="Sisk P."/>
            <person name="Stolte C."/>
            <person name="Sykes S."/>
            <person name="White J."/>
            <person name="Yandava C."/>
            <person name="Haas B."/>
            <person name="Henn M.R."/>
            <person name="Nusbaum C."/>
            <person name="Birren B."/>
        </authorList>
    </citation>
    <scope>NUCLEOTIDE SEQUENCE [LARGE SCALE GENOMIC DNA]</scope>
</reference>
<dbReference type="AlphaFoldDB" id="A0A1I7V664"/>
<reference evidence="2" key="2">
    <citation type="submission" date="2016-11" db="UniProtKB">
        <authorList>
            <consortium name="WormBaseParasite"/>
        </authorList>
    </citation>
    <scope>IDENTIFICATION</scope>
</reference>
<sequence length="75" mass="8346">MSRLQFLPSLSKEVRNAFGKNRCFVRLSKHALALGKLATVSGIPVDDKSIVGAMVLQNCSNFYLDLIIHFTTSYI</sequence>
<protein>
    <submittedName>
        <fullName evidence="2">Ribosomal_L7Ae domain-containing protein</fullName>
    </submittedName>
</protein>
<proteinExistence type="predicted"/>
<name>A0A1I7V664_LOALO</name>
<evidence type="ECO:0000313" key="1">
    <source>
        <dbReference type="Proteomes" id="UP000095285"/>
    </source>
</evidence>
<dbReference type="Proteomes" id="UP000095285">
    <property type="component" value="Unassembled WGS sequence"/>
</dbReference>
<organism evidence="1 2">
    <name type="scientific">Loa loa</name>
    <name type="common">Eye worm</name>
    <name type="synonym">Filaria loa</name>
    <dbReference type="NCBI Taxonomy" id="7209"/>
    <lineage>
        <taxon>Eukaryota</taxon>
        <taxon>Metazoa</taxon>
        <taxon>Ecdysozoa</taxon>
        <taxon>Nematoda</taxon>
        <taxon>Chromadorea</taxon>
        <taxon>Rhabditida</taxon>
        <taxon>Spirurina</taxon>
        <taxon>Spiruromorpha</taxon>
        <taxon>Filarioidea</taxon>
        <taxon>Onchocercidae</taxon>
        <taxon>Loa</taxon>
    </lineage>
</organism>
<keyword evidence="1" id="KW-1185">Reference proteome</keyword>
<accession>A0A1I7V664</accession>